<dbReference type="Proteomes" id="UP001152523">
    <property type="component" value="Unassembled WGS sequence"/>
</dbReference>
<evidence type="ECO:0008006" key="3">
    <source>
        <dbReference type="Google" id="ProtNLM"/>
    </source>
</evidence>
<organism evidence="1 2">
    <name type="scientific">Cuscuta epithymum</name>
    <dbReference type="NCBI Taxonomy" id="186058"/>
    <lineage>
        <taxon>Eukaryota</taxon>
        <taxon>Viridiplantae</taxon>
        <taxon>Streptophyta</taxon>
        <taxon>Embryophyta</taxon>
        <taxon>Tracheophyta</taxon>
        <taxon>Spermatophyta</taxon>
        <taxon>Magnoliopsida</taxon>
        <taxon>eudicotyledons</taxon>
        <taxon>Gunneridae</taxon>
        <taxon>Pentapetalae</taxon>
        <taxon>asterids</taxon>
        <taxon>lamiids</taxon>
        <taxon>Solanales</taxon>
        <taxon>Convolvulaceae</taxon>
        <taxon>Cuscuteae</taxon>
        <taxon>Cuscuta</taxon>
        <taxon>Cuscuta subgen. Cuscuta</taxon>
    </lineage>
</organism>
<protein>
    <recommendedName>
        <fullName evidence="3">Zinc finger GRF-type domain-containing protein</fullName>
    </recommendedName>
</protein>
<gene>
    <name evidence="1" type="ORF">CEPIT_LOCUS15386</name>
</gene>
<comment type="caution">
    <text evidence="1">The sequence shown here is derived from an EMBL/GenBank/DDBJ whole genome shotgun (WGS) entry which is preliminary data.</text>
</comment>
<name>A0AAV0DG86_9ASTE</name>
<dbReference type="AlphaFoldDB" id="A0AAV0DG86"/>
<proteinExistence type="predicted"/>
<sequence length="119" mass="13182">MSSNVNGCVEDVHCCPGTCGPLQLKKTKSGANKGRLYLMCGCCDFFIWYDKVCQATHGCSQQSNWRDASHTMLSSKIVENGVLPIVKVDADADFFLNQVKSDVSKKQYISTTMLFQNIC</sequence>
<dbReference type="EMBL" id="CAMAPF010000109">
    <property type="protein sequence ID" value="CAH9100769.1"/>
    <property type="molecule type" value="Genomic_DNA"/>
</dbReference>
<evidence type="ECO:0000313" key="1">
    <source>
        <dbReference type="EMBL" id="CAH9100769.1"/>
    </source>
</evidence>
<evidence type="ECO:0000313" key="2">
    <source>
        <dbReference type="Proteomes" id="UP001152523"/>
    </source>
</evidence>
<reference evidence="1" key="1">
    <citation type="submission" date="2022-07" db="EMBL/GenBank/DDBJ databases">
        <authorList>
            <person name="Macas J."/>
            <person name="Novak P."/>
            <person name="Neumann P."/>
        </authorList>
    </citation>
    <scope>NUCLEOTIDE SEQUENCE</scope>
</reference>
<accession>A0AAV0DG86</accession>
<keyword evidence="2" id="KW-1185">Reference proteome</keyword>